<dbReference type="OrthoDB" id="5244321at2"/>
<gene>
    <name evidence="1" type="ORF">Kpho01_34360</name>
</gene>
<dbReference type="EMBL" id="BSRX01000018">
    <property type="protein sequence ID" value="GLW55425.1"/>
    <property type="molecule type" value="Genomic_DNA"/>
</dbReference>
<dbReference type="Proteomes" id="UP001165143">
    <property type="component" value="Unassembled WGS sequence"/>
</dbReference>
<dbReference type="InterPro" id="IPR009200">
    <property type="entry name" value="DUF1269_membrane"/>
</dbReference>
<comment type="caution">
    <text evidence="1">The sequence shown here is derived from an EMBL/GenBank/DDBJ whole genome shotgun (WGS) entry which is preliminary data.</text>
</comment>
<evidence type="ECO:0000313" key="2">
    <source>
        <dbReference type="Proteomes" id="UP001165143"/>
    </source>
</evidence>
<evidence type="ECO:0000313" key="1">
    <source>
        <dbReference type="EMBL" id="GLW55425.1"/>
    </source>
</evidence>
<dbReference type="AlphaFoldDB" id="A0A9W6UQC5"/>
<sequence length="167" mass="17538">MSNLFAIAYPDVATAQKVRDELVGLQKQKLVDLEDVVVVERREDGKIKLHQAVSNTGLGAASGALWGGVIGLLFFMPFLGAAVGGATGAAVGASTDTGVDDNFMRQVGEKLEPGKAAVFALVRSATQDKVIPAVAQFGGELMQTSLSHEEEEHLREIAKAAYPASTL</sequence>
<dbReference type="Pfam" id="PF06897">
    <property type="entry name" value="DUF1269"/>
    <property type="match status" value="1"/>
</dbReference>
<name>A0A9W6UQC5_9ACTN</name>
<organism evidence="1 2">
    <name type="scientific">Kitasatospora phosalacinea</name>
    <dbReference type="NCBI Taxonomy" id="2065"/>
    <lineage>
        <taxon>Bacteria</taxon>
        <taxon>Bacillati</taxon>
        <taxon>Actinomycetota</taxon>
        <taxon>Actinomycetes</taxon>
        <taxon>Kitasatosporales</taxon>
        <taxon>Streptomycetaceae</taxon>
        <taxon>Kitasatospora</taxon>
    </lineage>
</organism>
<protein>
    <submittedName>
        <fullName evidence="1">Membrane protein</fullName>
    </submittedName>
</protein>
<proteinExistence type="predicted"/>
<accession>A0A9W6UQC5</accession>
<reference evidence="1" key="1">
    <citation type="submission" date="2023-02" db="EMBL/GenBank/DDBJ databases">
        <title>Kitasatospora phosalacinea NBRC 14362.</title>
        <authorList>
            <person name="Ichikawa N."/>
            <person name="Sato H."/>
            <person name="Tonouchi N."/>
        </authorList>
    </citation>
    <scope>NUCLEOTIDE SEQUENCE</scope>
    <source>
        <strain evidence="1">NBRC 14362</strain>
    </source>
</reference>
<dbReference type="RefSeq" id="WP_033251686.1">
    <property type="nucleotide sequence ID" value="NZ_BSRX01000018.1"/>
</dbReference>